<feature type="region of interest" description="Disordered" evidence="1">
    <location>
        <begin position="1"/>
        <end position="38"/>
    </location>
</feature>
<comment type="caution">
    <text evidence="2">The sequence shown here is derived from an EMBL/GenBank/DDBJ whole genome shotgun (WGS) entry which is preliminary data.</text>
</comment>
<reference evidence="2 3" key="2">
    <citation type="journal article" date="2022" name="Mol. Biol. Evol.">
        <title>Comparative Genomics Reveals Insights into the Divergent Evolution of Astigmatic Mites and Household Pest Adaptations.</title>
        <authorList>
            <person name="Xiong Q."/>
            <person name="Wan A.T."/>
            <person name="Liu X."/>
            <person name="Fung C.S."/>
            <person name="Xiao X."/>
            <person name="Malainual N."/>
            <person name="Hou J."/>
            <person name="Wang L."/>
            <person name="Wang M."/>
            <person name="Yang K.Y."/>
            <person name="Cui Y."/>
            <person name="Leung E.L."/>
            <person name="Nong W."/>
            <person name="Shin S.K."/>
            <person name="Au S.W."/>
            <person name="Jeong K.Y."/>
            <person name="Chew F.T."/>
            <person name="Hui J.H."/>
            <person name="Leung T.F."/>
            <person name="Tungtrongchitr A."/>
            <person name="Zhong N."/>
            <person name="Liu Z."/>
            <person name="Tsui S.K."/>
        </authorList>
    </citation>
    <scope>NUCLEOTIDE SEQUENCE [LARGE SCALE GENOMIC DNA]</scope>
    <source>
        <strain evidence="2">Derp</strain>
    </source>
</reference>
<dbReference type="EMBL" id="NJHN03000062">
    <property type="protein sequence ID" value="KAH9418531.1"/>
    <property type="molecule type" value="Genomic_DNA"/>
</dbReference>
<protein>
    <submittedName>
        <fullName evidence="2">Uncharacterized protein</fullName>
    </submittedName>
</protein>
<evidence type="ECO:0000256" key="1">
    <source>
        <dbReference type="SAM" id="MobiDB-lite"/>
    </source>
</evidence>
<dbReference type="Proteomes" id="UP000887458">
    <property type="component" value="Unassembled WGS sequence"/>
</dbReference>
<evidence type="ECO:0000313" key="3">
    <source>
        <dbReference type="Proteomes" id="UP000887458"/>
    </source>
</evidence>
<feature type="compositionally biased region" description="Polar residues" evidence="1">
    <location>
        <begin position="1"/>
        <end position="34"/>
    </location>
</feature>
<sequence length="112" mass="12253">MTEIVLSSSSLTNNNHQSNTIIMSSQSSPDTSPQHPWPMVPVLQTLTVLSDGEEEQMEQKMGIENGLGNGGYSVGNNNNTVTGLSMTKMAIDNVVQHLHQQHNNNNNIKDNH</sequence>
<name>A0ABQ8J7I7_DERPT</name>
<accession>A0ABQ8J7I7</accession>
<proteinExistence type="predicted"/>
<evidence type="ECO:0000313" key="2">
    <source>
        <dbReference type="EMBL" id="KAH9418531.1"/>
    </source>
</evidence>
<organism evidence="2 3">
    <name type="scientific">Dermatophagoides pteronyssinus</name>
    <name type="common">European house dust mite</name>
    <dbReference type="NCBI Taxonomy" id="6956"/>
    <lineage>
        <taxon>Eukaryota</taxon>
        <taxon>Metazoa</taxon>
        <taxon>Ecdysozoa</taxon>
        <taxon>Arthropoda</taxon>
        <taxon>Chelicerata</taxon>
        <taxon>Arachnida</taxon>
        <taxon>Acari</taxon>
        <taxon>Acariformes</taxon>
        <taxon>Sarcoptiformes</taxon>
        <taxon>Astigmata</taxon>
        <taxon>Psoroptidia</taxon>
        <taxon>Analgoidea</taxon>
        <taxon>Pyroglyphidae</taxon>
        <taxon>Dermatophagoidinae</taxon>
        <taxon>Dermatophagoides</taxon>
    </lineage>
</organism>
<keyword evidence="3" id="KW-1185">Reference proteome</keyword>
<reference evidence="2 3" key="1">
    <citation type="journal article" date="2018" name="J. Allergy Clin. Immunol.">
        <title>High-quality assembly of Dermatophagoides pteronyssinus genome and transcriptome reveals a wide range of novel allergens.</title>
        <authorList>
            <person name="Liu X.Y."/>
            <person name="Yang K.Y."/>
            <person name="Wang M.Q."/>
            <person name="Kwok J.S."/>
            <person name="Zeng X."/>
            <person name="Yang Z."/>
            <person name="Xiao X.J."/>
            <person name="Lau C.P."/>
            <person name="Li Y."/>
            <person name="Huang Z.M."/>
            <person name="Ba J.G."/>
            <person name="Yim A.K."/>
            <person name="Ouyang C.Y."/>
            <person name="Ngai S.M."/>
            <person name="Chan T.F."/>
            <person name="Leung E.L."/>
            <person name="Liu L."/>
            <person name="Liu Z.G."/>
            <person name="Tsui S.K."/>
        </authorList>
    </citation>
    <scope>NUCLEOTIDE SEQUENCE [LARGE SCALE GENOMIC DNA]</scope>
    <source>
        <strain evidence="2">Derp</strain>
    </source>
</reference>
<gene>
    <name evidence="2" type="ORF">DERP_003856</name>
</gene>